<dbReference type="InterPro" id="IPR014729">
    <property type="entry name" value="Rossmann-like_a/b/a_fold"/>
</dbReference>
<evidence type="ECO:0000313" key="2">
    <source>
        <dbReference type="EMBL" id="MPN10641.1"/>
    </source>
</evidence>
<gene>
    <name evidence="2" type="primary">cysD_7</name>
    <name evidence="2" type="ORF">SDC9_157936</name>
</gene>
<evidence type="ECO:0000256" key="1">
    <source>
        <dbReference type="SAM" id="MobiDB-lite"/>
    </source>
</evidence>
<dbReference type="AlphaFoldDB" id="A0A645F8K6"/>
<organism evidence="2">
    <name type="scientific">bioreactor metagenome</name>
    <dbReference type="NCBI Taxonomy" id="1076179"/>
    <lineage>
        <taxon>unclassified sequences</taxon>
        <taxon>metagenomes</taxon>
        <taxon>ecological metagenomes</taxon>
    </lineage>
</organism>
<keyword evidence="2" id="KW-0548">Nucleotidyltransferase</keyword>
<protein>
    <submittedName>
        <fullName evidence="2">Sulfate adenylyltransferase subunit 2</fullName>
        <ecNumber evidence="2">2.7.7.4</ecNumber>
    </submittedName>
</protein>
<sequence>MRYRSIGCAPCTKPVESTAKNVQEIVYELKDGKFAHIAERAGREQDKEDGGGLEELRRDGYM</sequence>
<comment type="caution">
    <text evidence="2">The sequence shown here is derived from an EMBL/GenBank/DDBJ whole genome shotgun (WGS) entry which is preliminary data.</text>
</comment>
<accession>A0A645F8K6</accession>
<dbReference type="EMBL" id="VSSQ01056809">
    <property type="protein sequence ID" value="MPN10641.1"/>
    <property type="molecule type" value="Genomic_DNA"/>
</dbReference>
<dbReference type="GO" id="GO:0004781">
    <property type="term" value="F:sulfate adenylyltransferase (ATP) activity"/>
    <property type="evidence" value="ECO:0007669"/>
    <property type="project" value="UniProtKB-EC"/>
</dbReference>
<name>A0A645F8K6_9ZZZZ</name>
<dbReference type="Gene3D" id="3.40.50.620">
    <property type="entry name" value="HUPs"/>
    <property type="match status" value="1"/>
</dbReference>
<proteinExistence type="predicted"/>
<feature type="region of interest" description="Disordered" evidence="1">
    <location>
        <begin position="40"/>
        <end position="62"/>
    </location>
</feature>
<dbReference type="EC" id="2.7.7.4" evidence="2"/>
<keyword evidence="2" id="KW-0808">Transferase</keyword>
<reference evidence="2" key="1">
    <citation type="submission" date="2019-08" db="EMBL/GenBank/DDBJ databases">
        <authorList>
            <person name="Kucharzyk K."/>
            <person name="Murdoch R.W."/>
            <person name="Higgins S."/>
            <person name="Loffler F."/>
        </authorList>
    </citation>
    <scope>NUCLEOTIDE SEQUENCE</scope>
</reference>